<dbReference type="Proteomes" id="UP000638353">
    <property type="component" value="Unassembled WGS sequence"/>
</dbReference>
<dbReference type="RefSeq" id="WP_189828710.1">
    <property type="nucleotide sequence ID" value="NZ_BMVC01000038.1"/>
</dbReference>
<accession>A0A918X9U0</accession>
<evidence type="ECO:0000313" key="2">
    <source>
        <dbReference type="Proteomes" id="UP000638353"/>
    </source>
</evidence>
<dbReference type="EMBL" id="BMVC01000038">
    <property type="protein sequence ID" value="GHD20074.1"/>
    <property type="molecule type" value="Genomic_DNA"/>
</dbReference>
<organism evidence="1 2">
    <name type="scientific">Streptomyces finlayi</name>
    <dbReference type="NCBI Taxonomy" id="67296"/>
    <lineage>
        <taxon>Bacteria</taxon>
        <taxon>Bacillati</taxon>
        <taxon>Actinomycetota</taxon>
        <taxon>Actinomycetes</taxon>
        <taxon>Kitasatosporales</taxon>
        <taxon>Streptomycetaceae</taxon>
        <taxon>Streptomyces</taxon>
    </lineage>
</organism>
<dbReference type="AlphaFoldDB" id="A0A918X9U0"/>
<evidence type="ECO:0000313" key="1">
    <source>
        <dbReference type="EMBL" id="GHD20074.1"/>
    </source>
</evidence>
<comment type="caution">
    <text evidence="1">The sequence shown here is derived from an EMBL/GenBank/DDBJ whole genome shotgun (WGS) entry which is preliminary data.</text>
</comment>
<protein>
    <recommendedName>
        <fullName evidence="3">Helix-turn-helix domain-containing protein</fullName>
    </recommendedName>
</protein>
<evidence type="ECO:0008006" key="3">
    <source>
        <dbReference type="Google" id="ProtNLM"/>
    </source>
</evidence>
<sequence length="58" mass="6570">MDTDTLPSPLIRQQLRVAAGLTQAEVADAIGAKRKQPAYKLLPRSRLTTFRSYQWPRS</sequence>
<gene>
    <name evidence="1" type="ORF">GCM10010334_84290</name>
</gene>
<name>A0A918X9U0_9ACTN</name>
<reference evidence="1" key="1">
    <citation type="journal article" date="2014" name="Int. J. Syst. Evol. Microbiol.">
        <title>Complete genome sequence of Corynebacterium casei LMG S-19264T (=DSM 44701T), isolated from a smear-ripened cheese.</title>
        <authorList>
            <consortium name="US DOE Joint Genome Institute (JGI-PGF)"/>
            <person name="Walter F."/>
            <person name="Albersmeier A."/>
            <person name="Kalinowski J."/>
            <person name="Ruckert C."/>
        </authorList>
    </citation>
    <scope>NUCLEOTIDE SEQUENCE</scope>
    <source>
        <strain evidence="1">JCM 4637</strain>
    </source>
</reference>
<reference evidence="1" key="2">
    <citation type="submission" date="2020-09" db="EMBL/GenBank/DDBJ databases">
        <authorList>
            <person name="Sun Q."/>
            <person name="Ohkuma M."/>
        </authorList>
    </citation>
    <scope>NUCLEOTIDE SEQUENCE</scope>
    <source>
        <strain evidence="1">JCM 4637</strain>
    </source>
</reference>
<proteinExistence type="predicted"/>